<keyword evidence="6" id="KW-0406">Ion transport</keyword>
<evidence type="ECO:0000256" key="8">
    <source>
        <dbReference type="SAM" id="Phobius"/>
    </source>
</evidence>
<comment type="subcellular location">
    <subcellularLocation>
        <location evidence="1">Endomembrane system</location>
        <topology evidence="1">Multi-pass membrane protein</topology>
    </subcellularLocation>
</comment>
<feature type="transmembrane region" description="Helical" evidence="8">
    <location>
        <begin position="126"/>
        <end position="146"/>
    </location>
</feature>
<dbReference type="InterPro" id="IPR044880">
    <property type="entry name" value="NCX_ion-bd_dom_sf"/>
</dbReference>
<feature type="transmembrane region" description="Helical" evidence="8">
    <location>
        <begin position="196"/>
        <end position="215"/>
    </location>
</feature>
<gene>
    <name evidence="10" type="ORF">DFH08DRAFT_1089469</name>
</gene>
<feature type="transmembrane region" description="Helical" evidence="8">
    <location>
        <begin position="64"/>
        <end position="83"/>
    </location>
</feature>
<sequence>MPIDETAAAGRLQAEEYPMGPLPHAINEEHPTCGISFVRAVTALFRSESGIDPRPTPIRTIRSLLTSSWLNLLLVFVPVMFVARFVQGNPSSKVFAFAFLGLLPCAKIFGLAMEDLSLRADENTGRFIRVLGGNSLELISGIIAIIQCQLEVLQASIVGSILINILLVMGCAFFAGGTKYQELGYGSSNAITFGHILMLGTIAALLPTIFAASFGGGTGPDLEYTRVSIVKISRAVSVALLFCYSIFCFFQLYSHSSLFNRKSNDVTKSKKYEPRAKKTKPVPTAVETVIDTEAGYEEEEEEPQIRFKVLVVILVLGATLVSALSEYLVSSLSALTDESSLTKQWVGLILIPLAGTFARHDLMEAMKYSMQDNLTDSLALSLGSSVNLSMFIQPILIILAWILKKNLSLLYDPFETMVMNRWTKPWSILTISRSLKTLFLSVLVVNLYIIQGKGEFLAGASLIVLYVLIVRFFFACTSSTLTILQAISFWFYTGTHVFSNLLLTC</sequence>
<protein>
    <recommendedName>
        <fullName evidence="9">Sodium/calcium exchanger membrane region domain-containing protein</fullName>
    </recommendedName>
</protein>
<feature type="transmembrane region" description="Helical" evidence="8">
    <location>
        <begin position="480"/>
        <end position="503"/>
    </location>
</feature>
<feature type="domain" description="Sodium/calcium exchanger membrane region" evidence="9">
    <location>
        <begin position="310"/>
        <end position="474"/>
    </location>
</feature>
<feature type="transmembrane region" description="Helical" evidence="8">
    <location>
        <begin position="341"/>
        <end position="358"/>
    </location>
</feature>
<evidence type="ECO:0000256" key="4">
    <source>
        <dbReference type="ARBA" id="ARBA00022692"/>
    </source>
</evidence>
<accession>A0AAD6Z193</accession>
<proteinExistence type="inferred from homology"/>
<feature type="transmembrane region" description="Helical" evidence="8">
    <location>
        <begin position="426"/>
        <end position="449"/>
    </location>
</feature>
<evidence type="ECO:0000256" key="3">
    <source>
        <dbReference type="ARBA" id="ARBA00022448"/>
    </source>
</evidence>
<keyword evidence="3" id="KW-0813">Transport</keyword>
<dbReference type="EMBL" id="JARIHO010000107">
    <property type="protein sequence ID" value="KAJ7303145.1"/>
    <property type="molecule type" value="Genomic_DNA"/>
</dbReference>
<evidence type="ECO:0000256" key="7">
    <source>
        <dbReference type="ARBA" id="ARBA00023136"/>
    </source>
</evidence>
<feature type="transmembrane region" description="Helical" evidence="8">
    <location>
        <begin position="309"/>
        <end position="329"/>
    </location>
</feature>
<comment type="similarity">
    <text evidence="2">Belongs to the Ca(2+):cation antiporter (CaCA) (TC 2.A.19) family.</text>
</comment>
<feature type="transmembrane region" description="Helical" evidence="8">
    <location>
        <begin position="152"/>
        <end position="175"/>
    </location>
</feature>
<feature type="transmembrane region" description="Helical" evidence="8">
    <location>
        <begin position="378"/>
        <end position="403"/>
    </location>
</feature>
<dbReference type="PANTHER" id="PTHR31503">
    <property type="entry name" value="VACUOLAR CALCIUM ION TRANSPORTER"/>
    <property type="match status" value="1"/>
</dbReference>
<evidence type="ECO:0000313" key="11">
    <source>
        <dbReference type="Proteomes" id="UP001218218"/>
    </source>
</evidence>
<feature type="transmembrane region" description="Helical" evidence="8">
    <location>
        <begin position="235"/>
        <end position="253"/>
    </location>
</feature>
<evidence type="ECO:0000259" key="9">
    <source>
        <dbReference type="Pfam" id="PF01699"/>
    </source>
</evidence>
<dbReference type="PANTHER" id="PTHR31503:SF20">
    <property type="entry name" value="CA(2+)_H(+) EXCHANGER, PUTATIVE (EUROFUNG)-RELATED"/>
    <property type="match status" value="1"/>
</dbReference>
<dbReference type="InterPro" id="IPR004837">
    <property type="entry name" value="NaCa_Exmemb"/>
</dbReference>
<evidence type="ECO:0000256" key="5">
    <source>
        <dbReference type="ARBA" id="ARBA00022989"/>
    </source>
</evidence>
<feature type="transmembrane region" description="Helical" evidence="8">
    <location>
        <begin position="456"/>
        <end position="474"/>
    </location>
</feature>
<dbReference type="GO" id="GO:0012505">
    <property type="term" value="C:endomembrane system"/>
    <property type="evidence" value="ECO:0007669"/>
    <property type="project" value="UniProtKB-SubCell"/>
</dbReference>
<dbReference type="GO" id="GO:0015369">
    <property type="term" value="F:calcium:proton antiporter activity"/>
    <property type="evidence" value="ECO:0007669"/>
    <property type="project" value="TreeGrafter"/>
</dbReference>
<keyword evidence="4 8" id="KW-0812">Transmembrane</keyword>
<dbReference type="InterPro" id="IPR004713">
    <property type="entry name" value="CaH_exchang"/>
</dbReference>
<dbReference type="Pfam" id="PF01699">
    <property type="entry name" value="Na_Ca_ex"/>
    <property type="match status" value="2"/>
</dbReference>
<keyword evidence="5 8" id="KW-1133">Transmembrane helix</keyword>
<feature type="domain" description="Sodium/calcium exchanger membrane region" evidence="9">
    <location>
        <begin position="94"/>
        <end position="252"/>
    </location>
</feature>
<organism evidence="10 11">
    <name type="scientific">Mycena albidolilacea</name>
    <dbReference type="NCBI Taxonomy" id="1033008"/>
    <lineage>
        <taxon>Eukaryota</taxon>
        <taxon>Fungi</taxon>
        <taxon>Dikarya</taxon>
        <taxon>Basidiomycota</taxon>
        <taxon>Agaricomycotina</taxon>
        <taxon>Agaricomycetes</taxon>
        <taxon>Agaricomycetidae</taxon>
        <taxon>Agaricales</taxon>
        <taxon>Marasmiineae</taxon>
        <taxon>Mycenaceae</taxon>
        <taxon>Mycena</taxon>
    </lineage>
</organism>
<dbReference type="GO" id="GO:0000329">
    <property type="term" value="C:fungal-type vacuole membrane"/>
    <property type="evidence" value="ECO:0007669"/>
    <property type="project" value="TreeGrafter"/>
</dbReference>
<evidence type="ECO:0000313" key="10">
    <source>
        <dbReference type="EMBL" id="KAJ7303145.1"/>
    </source>
</evidence>
<dbReference type="Gene3D" id="1.20.1420.30">
    <property type="entry name" value="NCX, central ion-binding region"/>
    <property type="match status" value="1"/>
</dbReference>
<evidence type="ECO:0000256" key="6">
    <source>
        <dbReference type="ARBA" id="ARBA00023065"/>
    </source>
</evidence>
<feature type="transmembrane region" description="Helical" evidence="8">
    <location>
        <begin position="95"/>
        <end position="114"/>
    </location>
</feature>
<keyword evidence="7 8" id="KW-0472">Membrane</keyword>
<keyword evidence="11" id="KW-1185">Reference proteome</keyword>
<evidence type="ECO:0000256" key="2">
    <source>
        <dbReference type="ARBA" id="ARBA00008170"/>
    </source>
</evidence>
<evidence type="ECO:0000256" key="1">
    <source>
        <dbReference type="ARBA" id="ARBA00004127"/>
    </source>
</evidence>
<reference evidence="10" key="1">
    <citation type="submission" date="2023-03" db="EMBL/GenBank/DDBJ databases">
        <title>Massive genome expansion in bonnet fungi (Mycena s.s.) driven by repeated elements and novel gene families across ecological guilds.</title>
        <authorList>
            <consortium name="Lawrence Berkeley National Laboratory"/>
            <person name="Harder C.B."/>
            <person name="Miyauchi S."/>
            <person name="Viragh M."/>
            <person name="Kuo A."/>
            <person name="Thoen E."/>
            <person name="Andreopoulos B."/>
            <person name="Lu D."/>
            <person name="Skrede I."/>
            <person name="Drula E."/>
            <person name="Henrissat B."/>
            <person name="Morin E."/>
            <person name="Kohler A."/>
            <person name="Barry K."/>
            <person name="LaButti K."/>
            <person name="Morin E."/>
            <person name="Salamov A."/>
            <person name="Lipzen A."/>
            <person name="Mereny Z."/>
            <person name="Hegedus B."/>
            <person name="Baldrian P."/>
            <person name="Stursova M."/>
            <person name="Weitz H."/>
            <person name="Taylor A."/>
            <person name="Grigoriev I.V."/>
            <person name="Nagy L.G."/>
            <person name="Martin F."/>
            <person name="Kauserud H."/>
        </authorList>
    </citation>
    <scope>NUCLEOTIDE SEQUENCE</scope>
    <source>
        <strain evidence="10">CBHHK002</strain>
    </source>
</reference>
<dbReference type="AlphaFoldDB" id="A0AAD6Z193"/>
<comment type="caution">
    <text evidence="10">The sequence shown here is derived from an EMBL/GenBank/DDBJ whole genome shotgun (WGS) entry which is preliminary data.</text>
</comment>
<name>A0AAD6Z193_9AGAR</name>
<dbReference type="Proteomes" id="UP001218218">
    <property type="component" value="Unassembled WGS sequence"/>
</dbReference>
<dbReference type="GO" id="GO:0006874">
    <property type="term" value="P:intracellular calcium ion homeostasis"/>
    <property type="evidence" value="ECO:0007669"/>
    <property type="project" value="TreeGrafter"/>
</dbReference>